<dbReference type="EMBL" id="CP064942">
    <property type="protein sequence ID" value="QPH55928.1"/>
    <property type="molecule type" value="Genomic_DNA"/>
</dbReference>
<evidence type="ECO:0000313" key="1">
    <source>
        <dbReference type="EMBL" id="QPH55928.1"/>
    </source>
</evidence>
<dbReference type="KEGG" id="poz:I0K15_09455"/>
<keyword evidence="2" id="KW-1185">Reference proteome</keyword>
<dbReference type="RefSeq" id="WP_196105190.1">
    <property type="nucleotide sequence ID" value="NZ_CP064942.1"/>
</dbReference>
<sequence length="166" mass="17805">MRKQGKRTRRGFTHAGGLIAPQLRKASEKKGFAHSRLLTDWAEVVGEDIAALARPLNVSYARQGFGATLSVLVEGAAAPQVQMMIPTIIERVNACYGYSAISRVTLTQTAPTGFAEGRTPFQHKTAKRLDDAELSALRSEVGEVGDEGLRAALLSLGTNVKASAKR</sequence>
<dbReference type="InterPro" id="IPR007922">
    <property type="entry name" value="DciA-like"/>
</dbReference>
<dbReference type="Proteomes" id="UP000594800">
    <property type="component" value="Chromosome"/>
</dbReference>
<reference evidence="1 2" key="1">
    <citation type="submission" date="2020-11" db="EMBL/GenBank/DDBJ databases">
        <title>Description of Pontivivens ytuae sp. nov. isolated from deep sea sediment of Mariana Trench.</title>
        <authorList>
            <person name="Wang Z."/>
            <person name="Sun Q.-L."/>
            <person name="Xu X.-D."/>
            <person name="Tang Y.-Z."/>
            <person name="Zhang J."/>
        </authorList>
    </citation>
    <scope>NUCLEOTIDE SEQUENCE [LARGE SCALE GENOMIC DNA]</scope>
    <source>
        <strain evidence="1 2">MT2928</strain>
    </source>
</reference>
<accession>A0A7S9QEC6</accession>
<dbReference type="PIRSF" id="PIRSF032064">
    <property type="entry name" value="UCP032064"/>
    <property type="match status" value="1"/>
</dbReference>
<proteinExistence type="predicted"/>
<organism evidence="1 2">
    <name type="scientific">Pontivivens ytuae</name>
    <dbReference type="NCBI Taxonomy" id="2789856"/>
    <lineage>
        <taxon>Bacteria</taxon>
        <taxon>Pseudomonadati</taxon>
        <taxon>Pseudomonadota</taxon>
        <taxon>Alphaproteobacteria</taxon>
        <taxon>Rhodobacterales</taxon>
        <taxon>Paracoccaceae</taxon>
        <taxon>Pontivivens</taxon>
    </lineage>
</organism>
<gene>
    <name evidence="1" type="ORF">I0K15_09455</name>
</gene>
<protein>
    <submittedName>
        <fullName evidence="1">DUF721 domain-containing protein</fullName>
    </submittedName>
</protein>
<evidence type="ECO:0000313" key="2">
    <source>
        <dbReference type="Proteomes" id="UP000594800"/>
    </source>
</evidence>
<dbReference type="Pfam" id="PF05258">
    <property type="entry name" value="DciA"/>
    <property type="match status" value="1"/>
</dbReference>
<name>A0A7S9QEC6_9RHOB</name>
<dbReference type="AlphaFoldDB" id="A0A7S9QEC6"/>
<dbReference type="InterPro" id="IPR010593">
    <property type="entry name" value="DUF1159"/>
</dbReference>